<evidence type="ECO:0000313" key="2">
    <source>
        <dbReference type="EMBL" id="AIF21890.1"/>
    </source>
</evidence>
<feature type="domain" description="Retropepsin-like aspartic endopeptidase" evidence="1">
    <location>
        <begin position="6"/>
        <end position="137"/>
    </location>
</feature>
<dbReference type="EMBL" id="KF901200">
    <property type="protein sequence ID" value="AIF21890.1"/>
    <property type="molecule type" value="Genomic_DNA"/>
</dbReference>
<dbReference type="Gene3D" id="2.40.70.10">
    <property type="entry name" value="Acid Proteases"/>
    <property type="match status" value="1"/>
</dbReference>
<dbReference type="Pfam" id="PF05618">
    <property type="entry name" value="Zn_protease"/>
    <property type="match status" value="1"/>
</dbReference>
<sequence>MFGCVMIGWREWVGTPELDSQPFRAKIDTGAWSNTMHAVDIEVVESDIETHVRFRLEEGGDWIERPLFDWRRVRDTGGHDTLRPVIRTCLEIAGGDYDIELCLQDRSRMRHRMIIGRKFLRIGFVINPQRQCIHKKELSAPRVTINLDI</sequence>
<evidence type="ECO:0000259" key="1">
    <source>
        <dbReference type="Pfam" id="PF05618"/>
    </source>
</evidence>
<dbReference type="AlphaFoldDB" id="A0A075I253"/>
<accession>A0A075I253</accession>
<proteinExistence type="predicted"/>
<dbReference type="PANTHER" id="PTHR38037:SF2">
    <property type="entry name" value="ATP-DEPENDENT ZINC PROTEASE DOMAIN-CONTAINING PROTEIN-RELATED"/>
    <property type="match status" value="1"/>
</dbReference>
<dbReference type="SUPFAM" id="SSF50630">
    <property type="entry name" value="Acid proteases"/>
    <property type="match status" value="1"/>
</dbReference>
<dbReference type="PANTHER" id="PTHR38037">
    <property type="entry name" value="ZN_PROTEASE DOMAIN-CONTAINING PROTEIN"/>
    <property type="match status" value="1"/>
</dbReference>
<name>A0A075I253_9EURY</name>
<dbReference type="InterPro" id="IPR008503">
    <property type="entry name" value="Asp_endopeptidase"/>
</dbReference>
<reference evidence="2" key="1">
    <citation type="journal article" date="2014" name="Genome Biol. Evol.">
        <title>Pangenome evidence for extensive interdomain horizontal transfer affecting lineage core and shell genes in uncultured planktonic thaumarchaeota and euryarchaeota.</title>
        <authorList>
            <person name="Deschamps P."/>
            <person name="Zivanovic Y."/>
            <person name="Moreira D."/>
            <person name="Rodriguez-Valera F."/>
            <person name="Lopez-Garcia P."/>
        </authorList>
    </citation>
    <scope>NUCLEOTIDE SEQUENCE</scope>
</reference>
<dbReference type="InterPro" id="IPR021109">
    <property type="entry name" value="Peptidase_aspartic_dom_sf"/>
</dbReference>
<organism evidence="2">
    <name type="scientific">uncultured marine group II/III euryarchaeote SAT1000_06_E06</name>
    <dbReference type="NCBI Taxonomy" id="1456554"/>
    <lineage>
        <taxon>Archaea</taxon>
        <taxon>Methanobacteriati</taxon>
        <taxon>Methanobacteriota</taxon>
        <taxon>environmental samples</taxon>
    </lineage>
</organism>
<protein>
    <recommendedName>
        <fullName evidence="1">Retropepsin-like aspartic endopeptidase domain-containing protein</fullName>
    </recommendedName>
</protein>